<evidence type="ECO:0000256" key="2">
    <source>
        <dbReference type="ARBA" id="ARBA00012438"/>
    </source>
</evidence>
<dbReference type="InterPro" id="IPR037522">
    <property type="entry name" value="HD_GYP_dom"/>
</dbReference>
<keyword evidence="4" id="KW-0175">Coiled coil</keyword>
<accession>A0A2M7GAJ3</accession>
<dbReference type="SMART" id="SM00471">
    <property type="entry name" value="HDc"/>
    <property type="match status" value="1"/>
</dbReference>
<dbReference type="AlphaFoldDB" id="A0A2M7GAJ3"/>
<dbReference type="SUPFAM" id="SSF109604">
    <property type="entry name" value="HD-domain/PDEase-like"/>
    <property type="match status" value="1"/>
</dbReference>
<dbReference type="SUPFAM" id="SSF47384">
    <property type="entry name" value="Homodimeric domain of signal transducing histidine kinase"/>
    <property type="match status" value="1"/>
</dbReference>
<dbReference type="SUPFAM" id="SSF55874">
    <property type="entry name" value="ATPase domain of HSP90 chaperone/DNA topoisomerase II/histidine kinase"/>
    <property type="match status" value="1"/>
</dbReference>
<reference evidence="7 8" key="1">
    <citation type="submission" date="2017-09" db="EMBL/GenBank/DDBJ databases">
        <title>Depth-based differentiation of microbial function through sediment-hosted aquifers and enrichment of novel symbionts in the deep terrestrial subsurface.</title>
        <authorList>
            <person name="Probst A.J."/>
            <person name="Ladd B."/>
            <person name="Jarett J.K."/>
            <person name="Geller-Mcgrath D.E."/>
            <person name="Sieber C.M."/>
            <person name="Emerson J.B."/>
            <person name="Anantharaman K."/>
            <person name="Thomas B.C."/>
            <person name="Malmstrom R."/>
            <person name="Stieglmeier M."/>
            <person name="Klingl A."/>
            <person name="Woyke T."/>
            <person name="Ryan C.M."/>
            <person name="Banfield J.F."/>
        </authorList>
    </citation>
    <scope>NUCLEOTIDE SEQUENCE [LARGE SCALE GENOMIC DNA]</scope>
    <source>
        <strain evidence="7">CG17_big_fil_post_rev_8_21_14_2_50_48_46</strain>
    </source>
</reference>
<dbReference type="Proteomes" id="UP000231019">
    <property type="component" value="Unassembled WGS sequence"/>
</dbReference>
<dbReference type="PROSITE" id="PS50109">
    <property type="entry name" value="HIS_KIN"/>
    <property type="match status" value="1"/>
</dbReference>
<name>A0A2M7GAJ3_9BACT</name>
<dbReference type="Gene3D" id="1.10.287.130">
    <property type="match status" value="1"/>
</dbReference>
<dbReference type="PRINTS" id="PR00344">
    <property type="entry name" value="BCTRLSENSOR"/>
</dbReference>
<dbReference type="InterPro" id="IPR003607">
    <property type="entry name" value="HD/PDEase_dom"/>
</dbReference>
<evidence type="ECO:0000313" key="7">
    <source>
        <dbReference type="EMBL" id="PIW19167.1"/>
    </source>
</evidence>
<evidence type="ECO:0000256" key="4">
    <source>
        <dbReference type="SAM" id="Coils"/>
    </source>
</evidence>
<dbReference type="PANTHER" id="PTHR45228">
    <property type="entry name" value="CYCLIC DI-GMP PHOSPHODIESTERASE TM_0186-RELATED"/>
    <property type="match status" value="1"/>
</dbReference>
<dbReference type="InterPro" id="IPR003594">
    <property type="entry name" value="HATPase_dom"/>
</dbReference>
<evidence type="ECO:0000256" key="1">
    <source>
        <dbReference type="ARBA" id="ARBA00000085"/>
    </source>
</evidence>
<dbReference type="SMART" id="SM00387">
    <property type="entry name" value="HATPase_c"/>
    <property type="match status" value="1"/>
</dbReference>
<proteinExistence type="predicted"/>
<feature type="domain" description="HD-GYP" evidence="6">
    <location>
        <begin position="310"/>
        <end position="507"/>
    </location>
</feature>
<dbReference type="Pfam" id="PF02518">
    <property type="entry name" value="HATPase_c"/>
    <property type="match status" value="1"/>
</dbReference>
<dbReference type="Pfam" id="PF13487">
    <property type="entry name" value="HD_5"/>
    <property type="match status" value="1"/>
</dbReference>
<dbReference type="Pfam" id="PF00512">
    <property type="entry name" value="HisKA"/>
    <property type="match status" value="1"/>
</dbReference>
<dbReference type="PANTHER" id="PTHR45228:SF4">
    <property type="entry name" value="LIPOPROTEIN"/>
    <property type="match status" value="1"/>
</dbReference>
<dbReference type="InterPro" id="IPR052020">
    <property type="entry name" value="Cyclic_di-GMP/3'3'-cGAMP_PDE"/>
</dbReference>
<dbReference type="InterPro" id="IPR005467">
    <property type="entry name" value="His_kinase_dom"/>
</dbReference>
<dbReference type="CDD" id="cd00082">
    <property type="entry name" value="HisKA"/>
    <property type="match status" value="1"/>
</dbReference>
<evidence type="ECO:0000313" key="8">
    <source>
        <dbReference type="Proteomes" id="UP000231019"/>
    </source>
</evidence>
<feature type="domain" description="Histidine kinase" evidence="5">
    <location>
        <begin position="26"/>
        <end position="252"/>
    </location>
</feature>
<evidence type="ECO:0000259" key="5">
    <source>
        <dbReference type="PROSITE" id="PS50109"/>
    </source>
</evidence>
<dbReference type="SMART" id="SM00388">
    <property type="entry name" value="HisKA"/>
    <property type="match status" value="1"/>
</dbReference>
<dbReference type="EMBL" id="PFFQ01000005">
    <property type="protein sequence ID" value="PIW19167.1"/>
    <property type="molecule type" value="Genomic_DNA"/>
</dbReference>
<dbReference type="Gene3D" id="1.10.3210.10">
    <property type="entry name" value="Hypothetical protein af1432"/>
    <property type="match status" value="1"/>
</dbReference>
<dbReference type="InterPro" id="IPR036097">
    <property type="entry name" value="HisK_dim/P_sf"/>
</dbReference>
<comment type="catalytic activity">
    <reaction evidence="1">
        <text>ATP + protein L-histidine = ADP + protein N-phospho-L-histidine.</text>
        <dbReference type="EC" id="2.7.13.3"/>
    </reaction>
</comment>
<dbReference type="GO" id="GO:0000155">
    <property type="term" value="F:phosphorelay sensor kinase activity"/>
    <property type="evidence" value="ECO:0007669"/>
    <property type="project" value="InterPro"/>
</dbReference>
<dbReference type="InterPro" id="IPR004358">
    <property type="entry name" value="Sig_transdc_His_kin-like_C"/>
</dbReference>
<protein>
    <recommendedName>
        <fullName evidence="2">histidine kinase</fullName>
        <ecNumber evidence="2">2.7.13.3</ecNumber>
    </recommendedName>
</protein>
<dbReference type="EC" id="2.7.13.3" evidence="2"/>
<gene>
    <name evidence="7" type="ORF">COW36_01785</name>
</gene>
<comment type="caution">
    <text evidence="7">The sequence shown here is derived from an EMBL/GenBank/DDBJ whole genome shotgun (WGS) entry which is preliminary data.</text>
</comment>
<dbReference type="Gene3D" id="3.30.565.10">
    <property type="entry name" value="Histidine kinase-like ATPase, C-terminal domain"/>
    <property type="match status" value="1"/>
</dbReference>
<organism evidence="7 8">
    <name type="scientific">bacterium (Candidatus Blackallbacteria) CG17_big_fil_post_rev_8_21_14_2_50_48_46</name>
    <dbReference type="NCBI Taxonomy" id="2014261"/>
    <lineage>
        <taxon>Bacteria</taxon>
        <taxon>Candidatus Blackallbacteria</taxon>
    </lineage>
</organism>
<keyword evidence="3" id="KW-0597">Phosphoprotein</keyword>
<sequence length="518" mass="58530">MNSEQLPNSNDSAEDYERLKSSLVSLISHELRTPLTYVSASLEMIEIALEVPEMQAEVKRFLNIIGEGVKQLHHTIDELLLFSNLEKESPDKLKIQIRENIDVQELVCEVVNVLKPTFQAKKQVLEISIQEHLPPLITDSGKLFEVMVQLLSNAIKFTPQGGHIRIMVIGSEQMLTFIVSDNGPGIPASLREKIFNPFFQQEDHLIREHGGLGLGLTLVQRLCNILGGQLRLDVEEGKYTGSTFILEIPRINPVVQKNQEMQQMLADLKNLTRSNAEKEEQLMGMKKQLLEYTSALNLASQSNLQQKQEMEKMYVEMIQGLAFALETRDAYTRGRSHRIAGYAELIATELNLPQKERDTLLKACLLCDIGYIGIPDTVLQKDQLQGLSEADIEQIKTHTRMGAQMLNHIQAFEEIVPLVRSHHENWDGSGYPEGLKGEAIPKLARIIHLADAFDAMLSDRAYRQRYQPEYVVDEIKKHSGTQFDPDLAKLLNRLWQTGKLQPVISALVPNLSVKGDSQ</sequence>
<dbReference type="PROSITE" id="PS51832">
    <property type="entry name" value="HD_GYP"/>
    <property type="match status" value="1"/>
</dbReference>
<feature type="coiled-coil region" evidence="4">
    <location>
        <begin position="254"/>
        <end position="288"/>
    </location>
</feature>
<dbReference type="InterPro" id="IPR036890">
    <property type="entry name" value="HATPase_C_sf"/>
</dbReference>
<evidence type="ECO:0000256" key="3">
    <source>
        <dbReference type="ARBA" id="ARBA00022553"/>
    </source>
</evidence>
<evidence type="ECO:0000259" key="6">
    <source>
        <dbReference type="PROSITE" id="PS51832"/>
    </source>
</evidence>
<dbReference type="InterPro" id="IPR003661">
    <property type="entry name" value="HisK_dim/P_dom"/>
</dbReference>
<dbReference type="CDD" id="cd00077">
    <property type="entry name" value="HDc"/>
    <property type="match status" value="1"/>
</dbReference>